<keyword evidence="4 6" id="KW-0964">Secreted</keyword>
<keyword evidence="8" id="KW-1185">Reference proteome</keyword>
<dbReference type="GO" id="GO:0060320">
    <property type="term" value="P:rejection of self pollen"/>
    <property type="evidence" value="ECO:0007669"/>
    <property type="project" value="UniProtKB-KW"/>
</dbReference>
<dbReference type="Gramene" id="ESR33796">
    <property type="protein sequence ID" value="ESR33796"/>
    <property type="gene ID" value="CICLE_v10006698mg"/>
</dbReference>
<dbReference type="AlphaFoldDB" id="V4SA18"/>
<evidence type="ECO:0000313" key="7">
    <source>
        <dbReference type="EMBL" id="ESR33796.1"/>
    </source>
</evidence>
<evidence type="ECO:0000256" key="6">
    <source>
        <dbReference type="RuleBase" id="RU367044"/>
    </source>
</evidence>
<comment type="subcellular location">
    <subcellularLocation>
        <location evidence="1 6">Secreted</location>
    </subcellularLocation>
</comment>
<dbReference type="PANTHER" id="PTHR31232">
    <property type="match status" value="1"/>
</dbReference>
<dbReference type="GO" id="GO:0005576">
    <property type="term" value="C:extracellular region"/>
    <property type="evidence" value="ECO:0007669"/>
    <property type="project" value="UniProtKB-SubCell"/>
</dbReference>
<evidence type="ECO:0000256" key="5">
    <source>
        <dbReference type="ARBA" id="ARBA00022729"/>
    </source>
</evidence>
<evidence type="ECO:0000256" key="3">
    <source>
        <dbReference type="ARBA" id="ARBA00022471"/>
    </source>
</evidence>
<dbReference type="KEGG" id="cic:CICLE_v10006698mg"/>
<proteinExistence type="inferred from homology"/>
<comment type="similarity">
    <text evidence="2 6">Belongs to the plant self-incompatibility (S1) protein family.</text>
</comment>
<feature type="signal peptide" evidence="6">
    <location>
        <begin position="1"/>
        <end position="17"/>
    </location>
</feature>
<feature type="non-terminal residue" evidence="7">
    <location>
        <position position="72"/>
    </location>
</feature>
<dbReference type="PANTHER" id="PTHR31232:SF43">
    <property type="entry name" value="S-PROTEIN HOMOLOG 29-RELATED"/>
    <property type="match status" value="1"/>
</dbReference>
<name>V4SA18_CITCL</name>
<protein>
    <recommendedName>
        <fullName evidence="6">S-protein homolog</fullName>
    </recommendedName>
</protein>
<accession>V4SA18</accession>
<keyword evidence="5 6" id="KW-0732">Signal</keyword>
<dbReference type="InterPro" id="IPR010264">
    <property type="entry name" value="Self-incomp_S1"/>
</dbReference>
<dbReference type="Pfam" id="PF05938">
    <property type="entry name" value="Self-incomp_S1"/>
    <property type="match status" value="1"/>
</dbReference>
<keyword evidence="3 6" id="KW-0713">Self-incompatibility</keyword>
<dbReference type="Proteomes" id="UP000030687">
    <property type="component" value="Unassembled WGS sequence"/>
</dbReference>
<dbReference type="EMBL" id="KI537036">
    <property type="protein sequence ID" value="ESR33796.1"/>
    <property type="molecule type" value="Genomic_DNA"/>
</dbReference>
<organism evidence="7 8">
    <name type="scientific">Citrus clementina</name>
    <name type="common">Clementine</name>
    <name type="synonym">Citrus deliciosa x Citrus sinensis</name>
    <dbReference type="NCBI Taxonomy" id="85681"/>
    <lineage>
        <taxon>Eukaryota</taxon>
        <taxon>Viridiplantae</taxon>
        <taxon>Streptophyta</taxon>
        <taxon>Embryophyta</taxon>
        <taxon>Tracheophyta</taxon>
        <taxon>Spermatophyta</taxon>
        <taxon>Magnoliopsida</taxon>
        <taxon>eudicotyledons</taxon>
        <taxon>Gunneridae</taxon>
        <taxon>Pentapetalae</taxon>
        <taxon>rosids</taxon>
        <taxon>malvids</taxon>
        <taxon>Sapindales</taxon>
        <taxon>Rutaceae</taxon>
        <taxon>Aurantioideae</taxon>
        <taxon>Citrus</taxon>
    </lineage>
</organism>
<dbReference type="InParanoid" id="V4SA18"/>
<sequence length="72" mass="8062">MLLVVPLVVCMSMMCNACFIADKVQVQITNQLENAEDLTLHCKSADDDLGQHVLHKVGSYKFSFCPPNFIFV</sequence>
<evidence type="ECO:0000256" key="4">
    <source>
        <dbReference type="ARBA" id="ARBA00022525"/>
    </source>
</evidence>
<evidence type="ECO:0000313" key="8">
    <source>
        <dbReference type="Proteomes" id="UP000030687"/>
    </source>
</evidence>
<evidence type="ECO:0000256" key="1">
    <source>
        <dbReference type="ARBA" id="ARBA00004613"/>
    </source>
</evidence>
<gene>
    <name evidence="7" type="ORF">CICLE_v10006698mg</name>
</gene>
<feature type="chain" id="PRO_5025095618" description="S-protein homolog" evidence="6">
    <location>
        <begin position="18"/>
        <end position="72"/>
    </location>
</feature>
<reference evidence="7 8" key="1">
    <citation type="submission" date="2013-10" db="EMBL/GenBank/DDBJ databases">
        <authorList>
            <consortium name="International Citrus Genome Consortium"/>
            <person name="Jenkins J."/>
            <person name="Schmutz J."/>
            <person name="Prochnik S."/>
            <person name="Rokhsar D."/>
            <person name="Gmitter F."/>
            <person name="Ollitrault P."/>
            <person name="Machado M."/>
            <person name="Talon M."/>
            <person name="Wincker P."/>
            <person name="Jaillon O."/>
            <person name="Morgante M."/>
        </authorList>
    </citation>
    <scope>NUCLEOTIDE SEQUENCE</scope>
    <source>
        <strain evidence="8">cv. Clemenules</strain>
    </source>
</reference>
<evidence type="ECO:0000256" key="2">
    <source>
        <dbReference type="ARBA" id="ARBA00005581"/>
    </source>
</evidence>